<protein>
    <submittedName>
        <fullName evidence="1">Large tegument protein</fullName>
    </submittedName>
</protein>
<keyword evidence="2" id="KW-1185">Reference proteome</keyword>
<evidence type="ECO:0000313" key="2">
    <source>
        <dbReference type="Proteomes" id="UP000727407"/>
    </source>
</evidence>
<proteinExistence type="predicted"/>
<comment type="caution">
    <text evidence="1">The sequence shown here is derived from an EMBL/GenBank/DDBJ whole genome shotgun (WGS) entry which is preliminary data.</text>
</comment>
<reference evidence="1" key="1">
    <citation type="submission" date="2020-07" db="EMBL/GenBank/DDBJ databases">
        <title>Clarias magur genome sequencing, assembly and annotation.</title>
        <authorList>
            <person name="Kushwaha B."/>
            <person name="Kumar R."/>
            <person name="Das P."/>
            <person name="Joshi C.G."/>
            <person name="Kumar D."/>
            <person name="Nagpure N.S."/>
            <person name="Pandey M."/>
            <person name="Agarwal S."/>
            <person name="Srivastava S."/>
            <person name="Singh M."/>
            <person name="Sahoo L."/>
            <person name="Jayasankar P."/>
            <person name="Meher P.K."/>
            <person name="Koringa P.G."/>
            <person name="Iquebal M.A."/>
            <person name="Das S.P."/>
            <person name="Bit A."/>
            <person name="Patnaik S."/>
            <person name="Patel N."/>
            <person name="Shah T.M."/>
            <person name="Hinsu A."/>
            <person name="Jena J.K."/>
        </authorList>
    </citation>
    <scope>NUCLEOTIDE SEQUENCE</scope>
    <source>
        <strain evidence="1">CIFAMagur01</strain>
        <tissue evidence="1">Testis</tissue>
    </source>
</reference>
<dbReference type="Proteomes" id="UP000727407">
    <property type="component" value="Unassembled WGS sequence"/>
</dbReference>
<dbReference type="EMBL" id="QNUK01000248">
    <property type="protein sequence ID" value="KAF5897139.1"/>
    <property type="molecule type" value="Genomic_DNA"/>
</dbReference>
<evidence type="ECO:0000313" key="1">
    <source>
        <dbReference type="EMBL" id="KAF5897139.1"/>
    </source>
</evidence>
<accession>A0A8J4TTL5</accession>
<feature type="non-terminal residue" evidence="1">
    <location>
        <position position="82"/>
    </location>
</feature>
<dbReference type="AlphaFoldDB" id="A0A8J4TTL5"/>
<gene>
    <name evidence="1" type="primary">ul36</name>
    <name evidence="1" type="ORF">DAT39_013179</name>
</gene>
<name>A0A8J4TTL5_CLAMG</name>
<feature type="non-terminal residue" evidence="1">
    <location>
        <position position="1"/>
    </location>
</feature>
<organism evidence="1 2">
    <name type="scientific">Clarias magur</name>
    <name type="common">Asian catfish</name>
    <name type="synonym">Macropteronotus magur</name>
    <dbReference type="NCBI Taxonomy" id="1594786"/>
    <lineage>
        <taxon>Eukaryota</taxon>
        <taxon>Metazoa</taxon>
        <taxon>Chordata</taxon>
        <taxon>Craniata</taxon>
        <taxon>Vertebrata</taxon>
        <taxon>Euteleostomi</taxon>
        <taxon>Actinopterygii</taxon>
        <taxon>Neopterygii</taxon>
        <taxon>Teleostei</taxon>
        <taxon>Ostariophysi</taxon>
        <taxon>Siluriformes</taxon>
        <taxon>Clariidae</taxon>
        <taxon>Clarias</taxon>
    </lineage>
</organism>
<sequence length="82" mass="8759">TSVSKYSYYSTGAVQPEVQMVQQGGTHVMVQPFPQPALMVRPASQPAVMVQPSPQPTVVVQPATPTLRVIQPQVFQAAANAI</sequence>